<dbReference type="GO" id="GO:0032259">
    <property type="term" value="P:methylation"/>
    <property type="evidence" value="ECO:0007669"/>
    <property type="project" value="UniProtKB-KW"/>
</dbReference>
<dbReference type="EC" id="2.1.1.64" evidence="1"/>
<proteinExistence type="predicted"/>
<keyword evidence="2" id="KW-1185">Reference proteome</keyword>
<comment type="caution">
    <text evidence="1">The sequence shown here is derived from an EMBL/GenBank/DDBJ whole genome shotgun (WGS) entry which is preliminary data.</text>
</comment>
<keyword evidence="1" id="KW-0808">Transferase</keyword>
<reference evidence="2" key="1">
    <citation type="journal article" date="2019" name="Int. J. Syst. Evol. Microbiol.">
        <title>The Global Catalogue of Microorganisms (GCM) 10K type strain sequencing project: providing services to taxonomists for standard genome sequencing and annotation.</title>
        <authorList>
            <consortium name="The Broad Institute Genomics Platform"/>
            <consortium name="The Broad Institute Genome Sequencing Center for Infectious Disease"/>
            <person name="Wu L."/>
            <person name="Ma J."/>
        </authorList>
    </citation>
    <scope>NUCLEOTIDE SEQUENCE [LARGE SCALE GENOMIC DNA]</scope>
    <source>
        <strain evidence="2">CGMCC 4.7237</strain>
    </source>
</reference>
<dbReference type="EMBL" id="JBHSBB010000014">
    <property type="protein sequence ID" value="MFC4034180.1"/>
    <property type="molecule type" value="Genomic_DNA"/>
</dbReference>
<sequence>MQTLSRWEHTLTFFPQFRAALSEHVGPDATVLVIGASDGRLVLPLAAAGHRVTAIERDPVALRGGLVRLPDGTEAHAPGLTERLQQEELSARVDIVEGNFLDASLPADAQYDAVWTSCSWHYSANHDRPLADFITRMQGLVRVHGLFGAEFMMPVTARQHLSEHYTSPERLSPLFSDGWNIQLTLRSGQYVERPHIGQPHPHTHRMGLLLATRTNPVTPERA</sequence>
<evidence type="ECO:0000313" key="1">
    <source>
        <dbReference type="EMBL" id="MFC4034180.1"/>
    </source>
</evidence>
<dbReference type="CDD" id="cd02440">
    <property type="entry name" value="AdoMet_MTases"/>
    <property type="match status" value="1"/>
</dbReference>
<gene>
    <name evidence="1" type="ORF">ACFO3J_22275</name>
</gene>
<organism evidence="1 2">
    <name type="scientific">Streptomyces polygonati</name>
    <dbReference type="NCBI Taxonomy" id="1617087"/>
    <lineage>
        <taxon>Bacteria</taxon>
        <taxon>Bacillati</taxon>
        <taxon>Actinomycetota</taxon>
        <taxon>Actinomycetes</taxon>
        <taxon>Kitasatosporales</taxon>
        <taxon>Streptomycetaceae</taxon>
        <taxon>Streptomyces</taxon>
    </lineage>
</organism>
<dbReference type="EC" id="2.1.1.222" evidence="1"/>
<dbReference type="GO" id="GO:0061542">
    <property type="term" value="F:3-demethylubiquinol 3-O-methyltransferase activity"/>
    <property type="evidence" value="ECO:0007669"/>
    <property type="project" value="UniProtKB-EC"/>
</dbReference>
<dbReference type="GO" id="GO:0102208">
    <property type="term" value="F:2-polyprenyl-6-hydroxyphenol methylase activity"/>
    <property type="evidence" value="ECO:0007669"/>
    <property type="project" value="UniProtKB-EC"/>
</dbReference>
<dbReference type="Gene3D" id="3.40.50.150">
    <property type="entry name" value="Vaccinia Virus protein VP39"/>
    <property type="match status" value="1"/>
</dbReference>
<dbReference type="SUPFAM" id="SSF53335">
    <property type="entry name" value="S-adenosyl-L-methionine-dependent methyltransferases"/>
    <property type="match status" value="1"/>
</dbReference>
<accession>A0ABV8HTP4</accession>
<evidence type="ECO:0000313" key="2">
    <source>
        <dbReference type="Proteomes" id="UP001595765"/>
    </source>
</evidence>
<protein>
    <submittedName>
        <fullName evidence="1">Class I SAM-dependent methyltransferase</fullName>
        <ecNumber evidence="1">2.1.1.222</ecNumber>
        <ecNumber evidence="1">2.1.1.64</ecNumber>
    </submittedName>
</protein>
<dbReference type="RefSeq" id="WP_386431874.1">
    <property type="nucleotide sequence ID" value="NZ_JBHSBB010000014.1"/>
</dbReference>
<keyword evidence="1" id="KW-0489">Methyltransferase</keyword>
<name>A0ABV8HTP4_9ACTN</name>
<dbReference type="InterPro" id="IPR029063">
    <property type="entry name" value="SAM-dependent_MTases_sf"/>
</dbReference>
<dbReference type="Proteomes" id="UP001595765">
    <property type="component" value="Unassembled WGS sequence"/>
</dbReference>